<feature type="transmembrane region" description="Helical" evidence="1">
    <location>
        <begin position="21"/>
        <end position="44"/>
    </location>
</feature>
<accession>A0A8S1UJK8</accession>
<gene>
    <name evidence="2" type="ORF">POCTA_138.1.T0440312</name>
</gene>
<keyword evidence="3" id="KW-1185">Reference proteome</keyword>
<keyword evidence="1" id="KW-0472">Membrane</keyword>
<reference evidence="2" key="1">
    <citation type="submission" date="2021-01" db="EMBL/GenBank/DDBJ databases">
        <authorList>
            <consortium name="Genoscope - CEA"/>
            <person name="William W."/>
        </authorList>
    </citation>
    <scope>NUCLEOTIDE SEQUENCE</scope>
</reference>
<keyword evidence="1" id="KW-1133">Transmembrane helix</keyword>
<organism evidence="2 3">
    <name type="scientific">Paramecium octaurelia</name>
    <dbReference type="NCBI Taxonomy" id="43137"/>
    <lineage>
        <taxon>Eukaryota</taxon>
        <taxon>Sar</taxon>
        <taxon>Alveolata</taxon>
        <taxon>Ciliophora</taxon>
        <taxon>Intramacronucleata</taxon>
        <taxon>Oligohymenophorea</taxon>
        <taxon>Peniculida</taxon>
        <taxon>Parameciidae</taxon>
        <taxon>Paramecium</taxon>
    </lineage>
</organism>
<proteinExistence type="predicted"/>
<dbReference type="AlphaFoldDB" id="A0A8S1UJK8"/>
<sequence>MFRQDKKKPNQMVILILQGQFVTLLMALHQHLVVRITLSVYGMLRQDNKKPNQMDIHQLLIQSISPLMEIHQLQVVGITLFVPGIQKHQRKYLNQIAVMKIYMPSLTYHFRIAPYCQMVFIINYYLANPDCTILRICQNPNLEASGTLILQGQFVNYQGIDLKPLFKTKGSCFLEEK</sequence>
<dbReference type="OrthoDB" id="1741719at2759"/>
<dbReference type="EMBL" id="CAJJDP010000044">
    <property type="protein sequence ID" value="CAD8164347.1"/>
    <property type="molecule type" value="Genomic_DNA"/>
</dbReference>
<comment type="caution">
    <text evidence="2">The sequence shown here is derived from an EMBL/GenBank/DDBJ whole genome shotgun (WGS) entry which is preliminary data.</text>
</comment>
<keyword evidence="1" id="KW-0812">Transmembrane</keyword>
<dbReference type="Proteomes" id="UP000683925">
    <property type="component" value="Unassembled WGS sequence"/>
</dbReference>
<name>A0A8S1UJK8_PAROT</name>
<evidence type="ECO:0000313" key="3">
    <source>
        <dbReference type="Proteomes" id="UP000683925"/>
    </source>
</evidence>
<evidence type="ECO:0000313" key="2">
    <source>
        <dbReference type="EMBL" id="CAD8164347.1"/>
    </source>
</evidence>
<protein>
    <submittedName>
        <fullName evidence="2">Uncharacterized protein</fullName>
    </submittedName>
</protein>
<dbReference type="PANTHER" id="PTHR45333">
    <property type="entry name" value="MEMBRANE PROTEIN-RELATED"/>
    <property type="match status" value="1"/>
</dbReference>
<dbReference type="PANTHER" id="PTHR45333:SF1">
    <property type="entry name" value="CHROMOSOME UNDETERMINED SCAFFOLD_625, WHOLE GENOME SHOTGUN SEQUENCE"/>
    <property type="match status" value="1"/>
</dbReference>
<evidence type="ECO:0000256" key="1">
    <source>
        <dbReference type="SAM" id="Phobius"/>
    </source>
</evidence>